<dbReference type="InterPro" id="IPR025721">
    <property type="entry name" value="Exosome_cplx_N_dom"/>
</dbReference>
<evidence type="ECO:0000256" key="1">
    <source>
        <dbReference type="ARBA" id="ARBA00004604"/>
    </source>
</evidence>
<dbReference type="AlphaFoldDB" id="A0A814XPG7"/>
<evidence type="ECO:0000259" key="4">
    <source>
        <dbReference type="Pfam" id="PF14382"/>
    </source>
</evidence>
<sequence length="341" mass="38663">MSHRHRRDEKSSSSHYDRAKHNTRQILNKPFKDFDNRRGQFNINLYQNDRQERISALADDEDGDLIVERQPQFSGSEKTSRIIEANDRRHDAVIFGDKTTEEQQKNQLWDSFKQSSKYSTTSLAGPLLLEDLESKRLRWKTKMHELWIQRHGMPSSEYYCVPGDRLCPCDRAIAGQGTYEKQNCIYASIAGTIQLTAVDQSSTNPDKKPTIAVVRQDRSLAVPSVGSLAYCKVTNVTSRFVRCLIFAINNQPLKTPCHGRITRENIESFNKDSTVCSAKFRPDDIVLARIISLGDANAYLLSTAEENLGVIAARSMAGEKLIPFSDCQMTCPITNTPEPRK</sequence>
<gene>
    <name evidence="5" type="ORF">XAT740_LOCUS24569</name>
</gene>
<dbReference type="PANTHER" id="PTHR12686">
    <property type="entry name" value="3'-5' EXORIBONUCLEASE CSL4-RELATED"/>
    <property type="match status" value="1"/>
</dbReference>
<dbReference type="Gene3D" id="2.40.50.140">
    <property type="entry name" value="Nucleic acid-binding proteins"/>
    <property type="match status" value="1"/>
</dbReference>
<evidence type="ECO:0000256" key="2">
    <source>
        <dbReference type="ARBA" id="ARBA00022835"/>
    </source>
</evidence>
<dbReference type="GO" id="GO:0005730">
    <property type="term" value="C:nucleolus"/>
    <property type="evidence" value="ECO:0007669"/>
    <property type="project" value="UniProtKB-SubCell"/>
</dbReference>
<dbReference type="GO" id="GO:0006396">
    <property type="term" value="P:RNA processing"/>
    <property type="evidence" value="ECO:0007669"/>
    <property type="project" value="InterPro"/>
</dbReference>
<dbReference type="SUPFAM" id="SSF50249">
    <property type="entry name" value="Nucleic acid-binding proteins"/>
    <property type="match status" value="1"/>
</dbReference>
<feature type="non-terminal residue" evidence="5">
    <location>
        <position position="1"/>
    </location>
</feature>
<dbReference type="Gene3D" id="2.40.50.100">
    <property type="match status" value="1"/>
</dbReference>
<reference evidence="5" key="1">
    <citation type="submission" date="2021-02" db="EMBL/GenBank/DDBJ databases">
        <authorList>
            <person name="Nowell W R."/>
        </authorList>
    </citation>
    <scope>NUCLEOTIDE SEQUENCE</scope>
</reference>
<protein>
    <recommendedName>
        <fullName evidence="4">Exosome complex component N-terminal domain-containing protein</fullName>
    </recommendedName>
</protein>
<name>A0A814XPG7_ADIRI</name>
<evidence type="ECO:0000313" key="6">
    <source>
        <dbReference type="Proteomes" id="UP000663828"/>
    </source>
</evidence>
<proteinExistence type="predicted"/>
<dbReference type="InterPro" id="IPR039771">
    <property type="entry name" value="Csl4"/>
</dbReference>
<feature type="compositionally biased region" description="Basic and acidic residues" evidence="3">
    <location>
        <begin position="8"/>
        <end position="20"/>
    </location>
</feature>
<dbReference type="EMBL" id="CAJNOR010001909">
    <property type="protein sequence ID" value="CAF1218340.1"/>
    <property type="molecule type" value="Genomic_DNA"/>
</dbReference>
<comment type="caution">
    <text evidence="5">The sequence shown here is derived from an EMBL/GenBank/DDBJ whole genome shotgun (WGS) entry which is preliminary data.</text>
</comment>
<feature type="region of interest" description="Disordered" evidence="3">
    <location>
        <begin position="1"/>
        <end position="26"/>
    </location>
</feature>
<dbReference type="InterPro" id="IPR012340">
    <property type="entry name" value="NA-bd_OB-fold"/>
</dbReference>
<dbReference type="GO" id="GO:0000176">
    <property type="term" value="C:nuclear exosome (RNase complex)"/>
    <property type="evidence" value="ECO:0007669"/>
    <property type="project" value="TreeGrafter"/>
</dbReference>
<dbReference type="Proteomes" id="UP000663828">
    <property type="component" value="Unassembled WGS sequence"/>
</dbReference>
<dbReference type="PANTHER" id="PTHR12686:SF8">
    <property type="entry name" value="EXOSOME COMPLEX COMPONENT CSL4"/>
    <property type="match status" value="1"/>
</dbReference>
<keyword evidence="2" id="KW-0271">Exosome</keyword>
<accession>A0A814XPG7</accession>
<dbReference type="Pfam" id="PF14382">
    <property type="entry name" value="ECR1_N"/>
    <property type="match status" value="1"/>
</dbReference>
<evidence type="ECO:0000313" key="5">
    <source>
        <dbReference type="EMBL" id="CAF1218340.1"/>
    </source>
</evidence>
<dbReference type="SUPFAM" id="SSF110324">
    <property type="entry name" value="Ribosomal L27 protein-like"/>
    <property type="match status" value="1"/>
</dbReference>
<dbReference type="GO" id="GO:0005737">
    <property type="term" value="C:cytoplasm"/>
    <property type="evidence" value="ECO:0007669"/>
    <property type="project" value="TreeGrafter"/>
</dbReference>
<evidence type="ECO:0000256" key="3">
    <source>
        <dbReference type="SAM" id="MobiDB-lite"/>
    </source>
</evidence>
<feature type="domain" description="Exosome complex component N-terminal" evidence="4">
    <location>
        <begin position="160"/>
        <end position="195"/>
    </location>
</feature>
<keyword evidence="6" id="KW-1185">Reference proteome</keyword>
<organism evidence="5 6">
    <name type="scientific">Adineta ricciae</name>
    <name type="common">Rotifer</name>
    <dbReference type="NCBI Taxonomy" id="249248"/>
    <lineage>
        <taxon>Eukaryota</taxon>
        <taxon>Metazoa</taxon>
        <taxon>Spiralia</taxon>
        <taxon>Gnathifera</taxon>
        <taxon>Rotifera</taxon>
        <taxon>Eurotatoria</taxon>
        <taxon>Bdelloidea</taxon>
        <taxon>Adinetida</taxon>
        <taxon>Adinetidae</taxon>
        <taxon>Adineta</taxon>
    </lineage>
</organism>
<comment type="subcellular location">
    <subcellularLocation>
        <location evidence="1">Nucleus</location>
        <location evidence="1">Nucleolus</location>
    </subcellularLocation>
</comment>